<proteinExistence type="predicted"/>
<protein>
    <submittedName>
        <fullName evidence="1">Uncharacterized protein</fullName>
    </submittedName>
</protein>
<organism evidence="1 2">
    <name type="scientific">Bauhinia variegata</name>
    <name type="common">Purple orchid tree</name>
    <name type="synonym">Phanera variegata</name>
    <dbReference type="NCBI Taxonomy" id="167791"/>
    <lineage>
        <taxon>Eukaryota</taxon>
        <taxon>Viridiplantae</taxon>
        <taxon>Streptophyta</taxon>
        <taxon>Embryophyta</taxon>
        <taxon>Tracheophyta</taxon>
        <taxon>Spermatophyta</taxon>
        <taxon>Magnoliopsida</taxon>
        <taxon>eudicotyledons</taxon>
        <taxon>Gunneridae</taxon>
        <taxon>Pentapetalae</taxon>
        <taxon>rosids</taxon>
        <taxon>fabids</taxon>
        <taxon>Fabales</taxon>
        <taxon>Fabaceae</taxon>
        <taxon>Cercidoideae</taxon>
        <taxon>Cercideae</taxon>
        <taxon>Bauhiniinae</taxon>
        <taxon>Bauhinia</taxon>
    </lineage>
</organism>
<sequence>MMKGLMFQQQQQQPVVEENMSNLTSASGEASVSSGNRNEIGTNYPQQYFAPPPAQIQPPAKKKRNLPGNPDPDAEVIALSPKTLMATNRFICEICNKGFQRDQNLQLHRRGHNLPWKLKQRTNKEIRKKVYVCPEPTCVHHDPSRALGDLTGIKKHFCRKHGEKKWKCDKCSKRYAVQSDWKAHSRTCGTREYRCDCGTLFSRRDSFITHRAFCDALAEESARAITGRANPLLPSQPGSSAINLQVQFSPQDLQAFPLKKEQQSFSLGQEIPPWLACPGPPPIDLSSSSIFPTRLDQEFSQTQHRQDLNLHENPNPNPSLGPSLPAFQPAAFPHMSATALLQKAAQMGATMSKTGSSPAMIRTHQQAHVSADPANNSTSSGNFALNLSSREDQMTTNAGFGHDLAPFGNKAASSAATTRTGAPSGVPPSLLHDVVSSFSSASGFEGTSFEDAFGGILNAKTTKDANFNDTLPKTTTTARLGSAADDGGGGNEGLTRDFLGLRPLSHSDILSIAGIGNCMTTSTSHDQQNQSEKPWQG</sequence>
<name>A0ACB9N0E3_BAUVA</name>
<dbReference type="EMBL" id="CM039433">
    <property type="protein sequence ID" value="KAI4329149.1"/>
    <property type="molecule type" value="Genomic_DNA"/>
</dbReference>
<gene>
    <name evidence="1" type="ORF">L6164_021443</name>
</gene>
<reference evidence="1 2" key="1">
    <citation type="journal article" date="2022" name="DNA Res.">
        <title>Chromosomal-level genome assembly of the orchid tree Bauhinia variegata (Leguminosae; Cercidoideae) supports the allotetraploid origin hypothesis of Bauhinia.</title>
        <authorList>
            <person name="Zhong Y."/>
            <person name="Chen Y."/>
            <person name="Zheng D."/>
            <person name="Pang J."/>
            <person name="Liu Y."/>
            <person name="Luo S."/>
            <person name="Meng S."/>
            <person name="Qian L."/>
            <person name="Wei D."/>
            <person name="Dai S."/>
            <person name="Zhou R."/>
        </authorList>
    </citation>
    <scope>NUCLEOTIDE SEQUENCE [LARGE SCALE GENOMIC DNA]</scope>
    <source>
        <strain evidence="1">BV-YZ2020</strain>
    </source>
</reference>
<accession>A0ACB9N0E3</accession>
<evidence type="ECO:0000313" key="1">
    <source>
        <dbReference type="EMBL" id="KAI4329149.1"/>
    </source>
</evidence>
<dbReference type="Proteomes" id="UP000828941">
    <property type="component" value="Chromosome 8"/>
</dbReference>
<keyword evidence="2" id="KW-1185">Reference proteome</keyword>
<comment type="caution">
    <text evidence="1">The sequence shown here is derived from an EMBL/GenBank/DDBJ whole genome shotgun (WGS) entry which is preliminary data.</text>
</comment>
<evidence type="ECO:0000313" key="2">
    <source>
        <dbReference type="Proteomes" id="UP000828941"/>
    </source>
</evidence>